<comment type="catalytic activity">
    <reaction evidence="6">
        <text>L-serine + acetyl-CoA = O-acetyl-L-serine + CoA</text>
        <dbReference type="Rhea" id="RHEA:24560"/>
        <dbReference type="ChEBI" id="CHEBI:33384"/>
        <dbReference type="ChEBI" id="CHEBI:57287"/>
        <dbReference type="ChEBI" id="CHEBI:57288"/>
        <dbReference type="ChEBI" id="CHEBI:58340"/>
        <dbReference type="EC" id="2.3.1.30"/>
    </reaction>
</comment>
<accession>A0A0X8JNH4</accession>
<evidence type="ECO:0000313" key="8">
    <source>
        <dbReference type="Proteomes" id="UP000063964"/>
    </source>
</evidence>
<dbReference type="NCBIfam" id="NF041874">
    <property type="entry name" value="EPS_EpsC"/>
    <property type="match status" value="1"/>
</dbReference>
<dbReference type="PANTHER" id="PTHR42811">
    <property type="entry name" value="SERINE ACETYLTRANSFERASE"/>
    <property type="match status" value="1"/>
</dbReference>
<dbReference type="OrthoDB" id="9801456at2"/>
<dbReference type="GO" id="GO:0008652">
    <property type="term" value="P:amino acid biosynthetic process"/>
    <property type="evidence" value="ECO:0007669"/>
    <property type="project" value="UniProtKB-KW"/>
</dbReference>
<keyword evidence="3" id="KW-0028">Amino-acid biosynthesis</keyword>
<dbReference type="CDD" id="cd03354">
    <property type="entry name" value="LbH_SAT"/>
    <property type="match status" value="1"/>
</dbReference>
<dbReference type="InterPro" id="IPR001451">
    <property type="entry name" value="Hexapep"/>
</dbReference>
<dbReference type="FunFam" id="2.160.10.10:FF:000015">
    <property type="entry name" value="Serine acetyltransferase, plasmid"/>
    <property type="match status" value="1"/>
</dbReference>
<evidence type="ECO:0000256" key="1">
    <source>
        <dbReference type="ARBA" id="ARBA00007274"/>
    </source>
</evidence>
<evidence type="ECO:0000256" key="6">
    <source>
        <dbReference type="ARBA" id="ARBA00049486"/>
    </source>
</evidence>
<dbReference type="EMBL" id="CP014230">
    <property type="protein sequence ID" value="AMD91976.1"/>
    <property type="molecule type" value="Genomic_DNA"/>
</dbReference>
<gene>
    <name evidence="7" type="ORF">AXF15_01830</name>
</gene>
<evidence type="ECO:0000256" key="4">
    <source>
        <dbReference type="ARBA" id="ARBA00022679"/>
    </source>
</evidence>
<dbReference type="Pfam" id="PF00132">
    <property type="entry name" value="Hexapep"/>
    <property type="match status" value="1"/>
</dbReference>
<evidence type="ECO:0000256" key="5">
    <source>
        <dbReference type="ARBA" id="ARBA00023315"/>
    </source>
</evidence>
<dbReference type="EC" id="2.3.1.30" evidence="2"/>
<dbReference type="STRING" id="888061.AXF15_01830"/>
<dbReference type="InterPro" id="IPR053376">
    <property type="entry name" value="Serine_acetyltransferase"/>
</dbReference>
<evidence type="ECO:0000256" key="3">
    <source>
        <dbReference type="ARBA" id="ARBA00022605"/>
    </source>
</evidence>
<proteinExistence type="inferred from homology"/>
<dbReference type="InterPro" id="IPR045304">
    <property type="entry name" value="LbH_SAT"/>
</dbReference>
<dbReference type="InterPro" id="IPR011004">
    <property type="entry name" value="Trimer_LpxA-like_sf"/>
</dbReference>
<keyword evidence="8" id="KW-1185">Reference proteome</keyword>
<reference evidence="8" key="1">
    <citation type="submission" date="2016-02" db="EMBL/GenBank/DDBJ databases">
        <authorList>
            <person name="Holder M.E."/>
            <person name="Ajami N.J."/>
            <person name="Petrosino J.F."/>
        </authorList>
    </citation>
    <scope>NUCLEOTIDE SEQUENCE [LARGE SCALE GENOMIC DNA]</scope>
    <source>
        <strain evidence="8">DSM 12838</strain>
    </source>
</reference>
<evidence type="ECO:0000313" key="7">
    <source>
        <dbReference type="EMBL" id="AMD91976.1"/>
    </source>
</evidence>
<keyword evidence="5" id="KW-0012">Acyltransferase</keyword>
<dbReference type="InterPro" id="IPR042122">
    <property type="entry name" value="Ser_AcTrfase_N_sf"/>
</dbReference>
<keyword evidence="4 7" id="KW-0808">Transferase</keyword>
<dbReference type="AlphaFoldDB" id="A0A0X8JNH4"/>
<organism evidence="7 8">
    <name type="scientific">Desulfomicrobium orale DSM 12838</name>
    <dbReference type="NCBI Taxonomy" id="888061"/>
    <lineage>
        <taxon>Bacteria</taxon>
        <taxon>Pseudomonadati</taxon>
        <taxon>Thermodesulfobacteriota</taxon>
        <taxon>Desulfovibrionia</taxon>
        <taxon>Desulfovibrionales</taxon>
        <taxon>Desulfomicrobiaceae</taxon>
        <taxon>Desulfomicrobium</taxon>
    </lineage>
</organism>
<comment type="similarity">
    <text evidence="1">Belongs to the transferase hexapeptide repeat family.</text>
</comment>
<name>A0A0X8JNH4_9BACT</name>
<dbReference type="KEGG" id="doa:AXF15_01830"/>
<dbReference type="SUPFAM" id="SSF51161">
    <property type="entry name" value="Trimeric LpxA-like enzymes"/>
    <property type="match status" value="1"/>
</dbReference>
<dbReference type="GO" id="GO:0009001">
    <property type="term" value="F:serine O-acetyltransferase activity"/>
    <property type="evidence" value="ECO:0007669"/>
    <property type="project" value="UniProtKB-EC"/>
</dbReference>
<dbReference type="Gene3D" id="2.160.10.10">
    <property type="entry name" value="Hexapeptide repeat proteins"/>
    <property type="match status" value="1"/>
</dbReference>
<evidence type="ECO:0000256" key="2">
    <source>
        <dbReference type="ARBA" id="ARBA00013266"/>
    </source>
</evidence>
<sequence>MFSSSVAGATPVSRLDCVIGQLCAPEAMSDIAHSPLHNAPMPSLEVIREIVHLLKTILFPGYFGTPVLSESHHYHIAASIDSVLQRMAGQIYSGACFSHARYAKECGACSECQKLSYEKAVCFIERLPVLRKLLASDARAAYEGDPAATSLGETIFCYPSILAMTHYRIAHELSELEVPLLPRILTEMAHTATGIDIHPGARIGEGFFIDHGTGVVIGETSVIGRNCRLYQGVTLGALSFRKDASGMLVKGLPRHPRLGDNVIIYAGATVLGNITIGSGAIIGANMWVTEDVPERARIVSGNK</sequence>
<protein>
    <recommendedName>
        <fullName evidence="2">serine O-acetyltransferase</fullName>
        <ecNumber evidence="2">2.3.1.30</ecNumber>
    </recommendedName>
</protein>
<dbReference type="Gene3D" id="1.10.3130.10">
    <property type="entry name" value="serine acetyltransferase, domain 1"/>
    <property type="match status" value="1"/>
</dbReference>
<dbReference type="Proteomes" id="UP000063964">
    <property type="component" value="Chromosome"/>
</dbReference>